<evidence type="ECO:0000256" key="5">
    <source>
        <dbReference type="ARBA" id="ARBA00023136"/>
    </source>
</evidence>
<dbReference type="OrthoDB" id="9807568at2"/>
<evidence type="ECO:0000256" key="7">
    <source>
        <dbReference type="SAM" id="Phobius"/>
    </source>
</evidence>
<evidence type="ECO:0000256" key="1">
    <source>
        <dbReference type="ARBA" id="ARBA00004127"/>
    </source>
</evidence>
<dbReference type="InterPro" id="IPR050616">
    <property type="entry name" value="CPA3_Na-H_Antiporter_A"/>
</dbReference>
<evidence type="ECO:0000256" key="3">
    <source>
        <dbReference type="ARBA" id="ARBA00022692"/>
    </source>
</evidence>
<organism evidence="10 11">
    <name type="scientific">Acetivibrio mesophilus</name>
    <dbReference type="NCBI Taxonomy" id="2487273"/>
    <lineage>
        <taxon>Bacteria</taxon>
        <taxon>Bacillati</taxon>
        <taxon>Bacillota</taxon>
        <taxon>Clostridia</taxon>
        <taxon>Eubacteriales</taxon>
        <taxon>Oscillospiraceae</taxon>
        <taxon>Acetivibrio</taxon>
    </lineage>
</organism>
<evidence type="ECO:0000256" key="6">
    <source>
        <dbReference type="RuleBase" id="RU000320"/>
    </source>
</evidence>
<reference evidence="11" key="1">
    <citation type="submission" date="2018-11" db="EMBL/GenBank/DDBJ databases">
        <title>Genome sequencing of a novel mesophilic and cellulolytic organism within the genus Hungateiclostridium.</title>
        <authorList>
            <person name="Rettenmaier R."/>
            <person name="Liebl W."/>
            <person name="Zverlov V."/>
        </authorList>
    </citation>
    <scope>NUCLEOTIDE SEQUENCE [LARGE SCALE GENOMIC DNA]</scope>
    <source>
        <strain evidence="11">N2K1</strain>
    </source>
</reference>
<feature type="transmembrane region" description="Helical" evidence="7">
    <location>
        <begin position="449"/>
        <end position="469"/>
    </location>
</feature>
<feature type="transmembrane region" description="Helical" evidence="7">
    <location>
        <begin position="541"/>
        <end position="562"/>
    </location>
</feature>
<dbReference type="Pfam" id="PF00361">
    <property type="entry name" value="Proton_antipo_M"/>
    <property type="match status" value="1"/>
</dbReference>
<keyword evidence="5 7" id="KW-0472">Membrane</keyword>
<name>A0A4Q0I5G4_9FIRM</name>
<feature type="transmembrane region" description="Helical" evidence="7">
    <location>
        <begin position="372"/>
        <end position="396"/>
    </location>
</feature>
<feature type="transmembrane region" description="Helical" evidence="7">
    <location>
        <begin position="498"/>
        <end position="521"/>
    </location>
</feature>
<evidence type="ECO:0000259" key="8">
    <source>
        <dbReference type="Pfam" id="PF00361"/>
    </source>
</evidence>
<feature type="transmembrane region" description="Helical" evidence="7">
    <location>
        <begin position="347"/>
        <end position="366"/>
    </location>
</feature>
<dbReference type="InterPro" id="IPR001516">
    <property type="entry name" value="Proton_antipo_N"/>
</dbReference>
<evidence type="ECO:0000256" key="4">
    <source>
        <dbReference type="ARBA" id="ARBA00022989"/>
    </source>
</evidence>
<dbReference type="GO" id="GO:0012505">
    <property type="term" value="C:endomembrane system"/>
    <property type="evidence" value="ECO:0007669"/>
    <property type="project" value="UniProtKB-SubCell"/>
</dbReference>
<gene>
    <name evidence="10" type="ORF">EFD62_09405</name>
</gene>
<keyword evidence="11" id="KW-1185">Reference proteome</keyword>
<dbReference type="AlphaFoldDB" id="A0A4Q0I5G4"/>
<accession>A0A4Q0I5G4</accession>
<evidence type="ECO:0000256" key="2">
    <source>
        <dbReference type="ARBA" id="ARBA00008483"/>
    </source>
</evidence>
<feature type="transmembrane region" description="Helical" evidence="7">
    <location>
        <begin position="63"/>
        <end position="82"/>
    </location>
</feature>
<feature type="domain" description="NADH:quinone oxidoreductase/Mrp antiporter transmembrane" evidence="8">
    <location>
        <begin position="181"/>
        <end position="458"/>
    </location>
</feature>
<evidence type="ECO:0000313" key="11">
    <source>
        <dbReference type="Proteomes" id="UP000289166"/>
    </source>
</evidence>
<sequence>MNTISILVLFPLLASIAVFLVRKDAVRNIIVRVCAFTTGILTLFVVCRYFKDGISLSFANRNTIDMIIAFVEVLIAAYIILIGIKNKKYIVSIFAAVQTTLILWFEFTQKHGIDVQSDIVFDRLSAVMVLIVGCIGSLILIYTVGYMKWYHVHHEEYKERKSFFFSEIFLFLFAMFGLVLSNNLLWMYFCWELTSLCSYLLIGYTKTPEAVNNSFRALAINLGGGLAFASAIVFIGMNFKTLELSVLTVLKPELMVLIPVFLLCIAALTKSAQMPFSSWLLGAMVAPTPSSALLHSATMVKAGVYLLIRLAPLLAGTSVGKVITLLGAVTFFVNSIIAISKSDAKKILAYSTISNLGLIVACAGIGSQESLWAAILLLIFHSISKSLLFLTAGSVEHQIGSRNVEDMDILMQVSRRLSGYMIVGIAGMFLAPFGMLISKWVAMKAFIDSNNILTVIILGYGSATTLFYWTKWMGKLVSNANRKDHIKHTFHIDEEIPIFIHAVLVVLSCFTFPLISEYVLVPYLSGLFGPGVSMPLGISDVNIMLIMLSMLLILPISFIPIYKSDRRRIVPVYMAGENTGDNESFYGALHAKRKVKLHNWYMESFFGVKKLAFWSNVLSIVIILVGVLLLIGGITK</sequence>
<dbReference type="Pfam" id="PF00662">
    <property type="entry name" value="Proton_antipo_N"/>
    <property type="match status" value="1"/>
</dbReference>
<dbReference type="EMBL" id="RLII01000010">
    <property type="protein sequence ID" value="RXE59005.1"/>
    <property type="molecule type" value="Genomic_DNA"/>
</dbReference>
<evidence type="ECO:0000313" key="10">
    <source>
        <dbReference type="EMBL" id="RXE59005.1"/>
    </source>
</evidence>
<dbReference type="RefSeq" id="WP_069196022.1">
    <property type="nucleotide sequence ID" value="NZ_RLII01000010.1"/>
</dbReference>
<feature type="transmembrane region" description="Helical" evidence="7">
    <location>
        <begin position="186"/>
        <end position="205"/>
    </location>
</feature>
<dbReference type="PRINTS" id="PR01434">
    <property type="entry name" value="NADHDHGNASE5"/>
</dbReference>
<proteinExistence type="inferred from homology"/>
<comment type="subcellular location">
    <subcellularLocation>
        <location evidence="1">Endomembrane system</location>
        <topology evidence="1">Multi-pass membrane protein</topology>
    </subcellularLocation>
    <subcellularLocation>
        <location evidence="6">Membrane</location>
        <topology evidence="6">Multi-pass membrane protein</topology>
    </subcellularLocation>
</comment>
<dbReference type="PANTHER" id="PTHR43373">
    <property type="entry name" value="NA(+)/H(+) ANTIPORTER SUBUNIT"/>
    <property type="match status" value="1"/>
</dbReference>
<protein>
    <submittedName>
        <fullName evidence="10">NADH-quinone oxidoreductase subunit L</fullName>
    </submittedName>
</protein>
<feature type="transmembrane region" description="Helical" evidence="7">
    <location>
        <begin position="162"/>
        <end position="180"/>
    </location>
</feature>
<dbReference type="InterPro" id="IPR001750">
    <property type="entry name" value="ND/Mrp_TM"/>
</dbReference>
<feature type="domain" description="NADH-Ubiquinone oxidoreductase (complex I) chain 5 N-terminal" evidence="9">
    <location>
        <begin position="112"/>
        <end position="148"/>
    </location>
</feature>
<comment type="caution">
    <text evidence="10">The sequence shown here is derived from an EMBL/GenBank/DDBJ whole genome shotgun (WGS) entry which is preliminary data.</text>
</comment>
<feature type="transmembrane region" description="Helical" evidence="7">
    <location>
        <begin position="89"/>
        <end position="107"/>
    </location>
</feature>
<dbReference type="PANTHER" id="PTHR43373:SF1">
    <property type="entry name" value="NA(+)_H(+) ANTIPORTER SUBUNIT A"/>
    <property type="match status" value="1"/>
</dbReference>
<feature type="transmembrane region" description="Helical" evidence="7">
    <location>
        <begin position="6"/>
        <end position="22"/>
    </location>
</feature>
<feature type="transmembrane region" description="Helical" evidence="7">
    <location>
        <begin position="249"/>
        <end position="268"/>
    </location>
</feature>
<comment type="similarity">
    <text evidence="2">Belongs to the CPA3 antiporters (TC 2.A.63) subunit A family.</text>
</comment>
<feature type="transmembrane region" description="Helical" evidence="7">
    <location>
        <begin position="417"/>
        <end position="437"/>
    </location>
</feature>
<feature type="transmembrane region" description="Helical" evidence="7">
    <location>
        <begin position="29"/>
        <end position="51"/>
    </location>
</feature>
<keyword evidence="3 6" id="KW-0812">Transmembrane</keyword>
<feature type="transmembrane region" description="Helical" evidence="7">
    <location>
        <begin position="280"/>
        <end position="308"/>
    </location>
</feature>
<dbReference type="Proteomes" id="UP000289166">
    <property type="component" value="Unassembled WGS sequence"/>
</dbReference>
<keyword evidence="4 7" id="KW-1133">Transmembrane helix</keyword>
<feature type="transmembrane region" description="Helical" evidence="7">
    <location>
        <begin position="611"/>
        <end position="634"/>
    </location>
</feature>
<feature type="transmembrane region" description="Helical" evidence="7">
    <location>
        <begin position="217"/>
        <end position="237"/>
    </location>
</feature>
<feature type="transmembrane region" description="Helical" evidence="7">
    <location>
        <begin position="320"/>
        <end position="340"/>
    </location>
</feature>
<evidence type="ECO:0000259" key="9">
    <source>
        <dbReference type="Pfam" id="PF00662"/>
    </source>
</evidence>
<feature type="transmembrane region" description="Helical" evidence="7">
    <location>
        <begin position="127"/>
        <end position="150"/>
    </location>
</feature>
<dbReference type="GO" id="GO:0016020">
    <property type="term" value="C:membrane"/>
    <property type="evidence" value="ECO:0007669"/>
    <property type="project" value="UniProtKB-SubCell"/>
</dbReference>